<name>K5W321_PHACS</name>
<feature type="compositionally biased region" description="Polar residues" evidence="5">
    <location>
        <begin position="918"/>
        <end position="929"/>
    </location>
</feature>
<dbReference type="Proteomes" id="UP000008370">
    <property type="component" value="Unassembled WGS sequence"/>
</dbReference>
<accession>K5W321</accession>
<dbReference type="EMBL" id="JH930474">
    <property type="protein sequence ID" value="EKM53289.1"/>
    <property type="molecule type" value="Genomic_DNA"/>
</dbReference>
<evidence type="ECO:0000256" key="4">
    <source>
        <dbReference type="ARBA" id="ARBA00021881"/>
    </source>
</evidence>
<comment type="similarity">
    <text evidence="2">Belongs to the IML1 family.</text>
</comment>
<dbReference type="GeneID" id="18910322"/>
<dbReference type="PANTHER" id="PTHR13179">
    <property type="entry name" value="DEP DOMAIN CONTAINING PROTEIN 5"/>
    <property type="match status" value="1"/>
</dbReference>
<dbReference type="PANTHER" id="PTHR13179:SF8">
    <property type="entry name" value="GATOR COMPLEX PROTEIN DEPDC5"/>
    <property type="match status" value="1"/>
</dbReference>
<feature type="region of interest" description="Disordered" evidence="5">
    <location>
        <begin position="773"/>
        <end position="937"/>
    </location>
</feature>
<feature type="compositionally biased region" description="Polar residues" evidence="5">
    <location>
        <begin position="1"/>
        <end position="12"/>
    </location>
</feature>
<feature type="region of interest" description="Disordered" evidence="5">
    <location>
        <begin position="1"/>
        <end position="29"/>
    </location>
</feature>
<feature type="compositionally biased region" description="Low complexity" evidence="5">
    <location>
        <begin position="774"/>
        <end position="797"/>
    </location>
</feature>
<proteinExistence type="inferred from homology"/>
<dbReference type="GO" id="GO:0005096">
    <property type="term" value="F:GTPase activator activity"/>
    <property type="evidence" value="ECO:0007669"/>
    <property type="project" value="InterPro"/>
</dbReference>
<evidence type="ECO:0000259" key="6">
    <source>
        <dbReference type="PROSITE" id="PS50186"/>
    </source>
</evidence>
<evidence type="ECO:0000256" key="3">
    <source>
        <dbReference type="ARBA" id="ARBA00018529"/>
    </source>
</evidence>
<dbReference type="SMART" id="SM00049">
    <property type="entry name" value="DEP"/>
    <property type="match status" value="1"/>
</dbReference>
<gene>
    <name evidence="7" type="ORF">PHACADRAFT_185984</name>
</gene>
<feature type="compositionally biased region" description="Polar residues" evidence="5">
    <location>
        <begin position="822"/>
        <end position="833"/>
    </location>
</feature>
<dbReference type="InterPro" id="IPR036388">
    <property type="entry name" value="WH-like_DNA-bd_sf"/>
</dbReference>
<dbReference type="GO" id="GO:1904262">
    <property type="term" value="P:negative regulation of TORC1 signaling"/>
    <property type="evidence" value="ECO:0007669"/>
    <property type="project" value="TreeGrafter"/>
</dbReference>
<dbReference type="OrthoDB" id="39497at2759"/>
<dbReference type="KEGG" id="pco:PHACADRAFT_185984"/>
<dbReference type="FunCoup" id="K5W321">
    <property type="interactions" value="207"/>
</dbReference>
<evidence type="ECO:0000313" key="7">
    <source>
        <dbReference type="EMBL" id="EKM53289.1"/>
    </source>
</evidence>
<dbReference type="RefSeq" id="XP_007397981.1">
    <property type="nucleotide sequence ID" value="XM_007397919.1"/>
</dbReference>
<evidence type="ECO:0000313" key="8">
    <source>
        <dbReference type="Proteomes" id="UP000008370"/>
    </source>
</evidence>
<sequence>MTSRSESQQPTQYGRKRSNTVQSVLKSTSSVSTPVVPAIPLRTGDSKVLTIWVHDPKDSPSVILNHVWWPGVQEGDLLQLCAQSPEQGSGHRALFQVPKPDEPIKHQLQISIPRPMAEKLGLRNNGEVLLTKVEKDEWCADYVELTFQDQYLGRNEMWRMGQHLVGQSVFVDQELFFIGVVTARVNAVYITGKKVSTAYITSRTKLVYRSLSARATIFIQVCRELWEFAGDGERYNEKIVHSFLPTLFAKWREAGTTHIATIVLISRVFYDESEVEYAAGPLRTDDDGRRYKDFFKVITDLEVVYDWKPTLVSLKDSFWAFQRDILLAHHYHRASLSCSDSRSQVNTAGDGDDGTQATDNVRLVGQLSYAHDGPILEALNLSLNPIETHYIDRSLSLTGSATIVITPGTGYFRVNKPLLRLTTARLLDQGFALDLVSLTKPPLHQSPIFAFRDYEPEPTSGPGTGSRTLDALWGPDDEKHDGTKKMATFWWEPFWLSVSFWDPQMDLPFREDRFVARAKMHEIEMLGLLDHDVLSSIELPYLPDSGFGSSRTPQLRSMHASFDTLGAATGTISPTTMNNDKRLTKAEADKFDMDAFAVYQPPTMHVASPVIQRGSIVSLSSEGSSSYRLEGAGGLKRSLSNRTGSKIATIQESPLQGSAPLPAVPSAPKPADDSEGAKDLAISASPSITGNANLLSTSPSQSSVLSVRSTRSNASTLSAATSSTKVGSTRSAPAHLSRPALQKTSSTTSRFAPSWLWNAFSRSGISQPETSAVSASAGLTSPSTPSPLSSAPIASTSQVHAQTKGSARSRASSQSSWLQSQTPKPSAAQQLQGPQPPFAQRSPKPVAIKSATVGRSGLSRTIPHDEDGLVTPQSRSLTRQSPLNQTPPRDSDNPLYNGAMKRRSGTLSSVHPPLGFSASHTVARTNPSKPSAPVPSAQSALARRFEHIFPVPLSKHDIKWRSMIMPASLPLTTEYFPRSSELEGQYIVSPYDFVVDPPEMRSFFIRPLVMNGNSPDVVRRAWAQVVMRAMVALRLVQGFQFVLSPLSLPKDVECGVGTLRRTASSYTASDEETPKLQGAPDALKNASEPVYLSMSNEIHRIAYSGDSIQVRRYVKRVPRLMPYDYQCLIWPKLGVGYTELKTSFVMRGLENYGWNRLDMLASGYENQFNESLRYWRTRFVVIPTDEPPLTSVGPLGEKLNDEEIRLLGMDKLAELFSKVRWVPPDEKGKQYPPARFLPTDMSPTQCVLDEALMSQLDEIHAAGPLRKKVKSERDISDMSLQAVAKAMREEDGVPVKDRKWHGITYPNSFTGTDMVSWLVREFRDVPTREQATEWGAKLQDQGLFDHCRGTHGFLDGHYFYVLRGEYLIPMTPRGGWFGRSSRHAPSEDTSSRSGIGASYIKSVPGKIFRKKLIMSQSMVIDIDPNKRSDQSECVVLHHDIMHNPTTCFHFELQWLGATARCIDDILRQWSRTIERYGLRLVEAYVSQISDIREHNPFQSCFPLAMALAPPVVPSFERLPEGTPVQIYFETQLLRKLGFVLDIEAGSAYPDTVDVVYSYRRLPYRYSQWVHRSGVAFVQVIGGTDGFLFLTNRLIGAGKVGATLKLQHPGTAAEELRKKLQQFCSDEAFLARFYQEELEQLDHGGLEEPPPLKL</sequence>
<dbReference type="Pfam" id="PF12257">
    <property type="entry name" value="IML1"/>
    <property type="match status" value="1"/>
</dbReference>
<comment type="subcellular location">
    <subcellularLocation>
        <location evidence="1">Vacuole membrane</location>
        <topology evidence="1">Peripheral membrane protein</topology>
    </subcellularLocation>
</comment>
<dbReference type="SUPFAM" id="SSF46785">
    <property type="entry name" value="Winged helix' DNA-binding domain"/>
    <property type="match status" value="1"/>
</dbReference>
<dbReference type="InParanoid" id="K5W321"/>
<dbReference type="InterPro" id="IPR048255">
    <property type="entry name" value="IML1_N"/>
</dbReference>
<organism evidence="7 8">
    <name type="scientific">Phanerochaete carnosa (strain HHB-10118-sp)</name>
    <name type="common">White-rot fungus</name>
    <name type="synonym">Peniophora carnosa</name>
    <dbReference type="NCBI Taxonomy" id="650164"/>
    <lineage>
        <taxon>Eukaryota</taxon>
        <taxon>Fungi</taxon>
        <taxon>Dikarya</taxon>
        <taxon>Basidiomycota</taxon>
        <taxon>Agaricomycotina</taxon>
        <taxon>Agaricomycetes</taxon>
        <taxon>Polyporales</taxon>
        <taxon>Phanerochaetaceae</taxon>
        <taxon>Phanerochaete</taxon>
    </lineage>
</organism>
<feature type="compositionally biased region" description="Polar residues" evidence="5">
    <location>
        <begin position="684"/>
        <end position="694"/>
    </location>
</feature>
<feature type="compositionally biased region" description="Low complexity" evidence="5">
    <location>
        <begin position="695"/>
        <end position="724"/>
    </location>
</feature>
<evidence type="ECO:0000256" key="1">
    <source>
        <dbReference type="ARBA" id="ARBA00004148"/>
    </source>
</evidence>
<dbReference type="InterPro" id="IPR000591">
    <property type="entry name" value="DEP_dom"/>
</dbReference>
<dbReference type="Pfam" id="PF00610">
    <property type="entry name" value="DEP"/>
    <property type="match status" value="1"/>
</dbReference>
<reference evidence="7 8" key="1">
    <citation type="journal article" date="2012" name="BMC Genomics">
        <title>Comparative genomics of the white-rot fungi, Phanerochaete carnosa and P. chrysosporium, to elucidate the genetic basis of the distinct wood types they colonize.</title>
        <authorList>
            <person name="Suzuki H."/>
            <person name="MacDonald J."/>
            <person name="Syed K."/>
            <person name="Salamov A."/>
            <person name="Hori C."/>
            <person name="Aerts A."/>
            <person name="Henrissat B."/>
            <person name="Wiebenga A."/>
            <person name="vanKuyk P.A."/>
            <person name="Barry K."/>
            <person name="Lindquist E."/>
            <person name="LaButti K."/>
            <person name="Lapidus A."/>
            <person name="Lucas S."/>
            <person name="Coutinho P."/>
            <person name="Gong Y."/>
            <person name="Samejima M."/>
            <person name="Mahadevan R."/>
            <person name="Abou-Zaid M."/>
            <person name="de Vries R.P."/>
            <person name="Igarashi K."/>
            <person name="Yadav J.S."/>
            <person name="Grigoriev I.V."/>
            <person name="Master E.R."/>
        </authorList>
    </citation>
    <scope>NUCLEOTIDE SEQUENCE [LARGE SCALE GENOMIC DNA]</scope>
    <source>
        <strain evidence="7 8">HHB-10118-sp</strain>
    </source>
</reference>
<feature type="domain" description="DEP" evidence="6">
    <location>
        <begin position="1289"/>
        <end position="1364"/>
    </location>
</feature>
<dbReference type="PROSITE" id="PS50186">
    <property type="entry name" value="DEP"/>
    <property type="match status" value="1"/>
</dbReference>
<protein>
    <recommendedName>
        <fullName evidence="3">Vacuolar membrane-associated protein IML1</fullName>
    </recommendedName>
    <alternativeName>
        <fullName evidence="4">Vacuolar membrane-associated protein iml1</fullName>
    </alternativeName>
</protein>
<feature type="compositionally biased region" description="Polar residues" evidence="5">
    <location>
        <begin position="871"/>
        <end position="888"/>
    </location>
</feature>
<dbReference type="GO" id="GO:1990130">
    <property type="term" value="C:GATOR1 complex"/>
    <property type="evidence" value="ECO:0007669"/>
    <property type="project" value="TreeGrafter"/>
</dbReference>
<dbReference type="InterPro" id="IPR027244">
    <property type="entry name" value="IML1"/>
</dbReference>
<evidence type="ECO:0000256" key="2">
    <source>
        <dbReference type="ARBA" id="ARBA00005643"/>
    </source>
</evidence>
<dbReference type="HOGENOM" id="CLU_000935_1_0_1"/>
<feature type="compositionally biased region" description="Low complexity" evidence="5">
    <location>
        <begin position="20"/>
        <end position="29"/>
    </location>
</feature>
<dbReference type="GO" id="GO:0005774">
    <property type="term" value="C:vacuolar membrane"/>
    <property type="evidence" value="ECO:0007669"/>
    <property type="project" value="UniProtKB-SubCell"/>
</dbReference>
<dbReference type="GO" id="GO:0035556">
    <property type="term" value="P:intracellular signal transduction"/>
    <property type="evidence" value="ECO:0007669"/>
    <property type="project" value="InterPro"/>
</dbReference>
<dbReference type="Gene3D" id="1.10.10.10">
    <property type="entry name" value="Winged helix-like DNA-binding domain superfamily/Winged helix DNA-binding domain"/>
    <property type="match status" value="1"/>
</dbReference>
<dbReference type="CDD" id="cd04449">
    <property type="entry name" value="DEP_DEPDC5-like"/>
    <property type="match status" value="1"/>
</dbReference>
<feature type="region of interest" description="Disordered" evidence="5">
    <location>
        <begin position="651"/>
        <end position="748"/>
    </location>
</feature>
<dbReference type="STRING" id="650164.K5W321"/>
<dbReference type="InterPro" id="IPR036390">
    <property type="entry name" value="WH_DNA-bd_sf"/>
</dbReference>
<feature type="compositionally biased region" description="Low complexity" evidence="5">
    <location>
        <begin position="806"/>
        <end position="821"/>
    </location>
</feature>
<dbReference type="GO" id="GO:0010508">
    <property type="term" value="P:positive regulation of autophagy"/>
    <property type="evidence" value="ECO:0007669"/>
    <property type="project" value="TreeGrafter"/>
</dbReference>
<keyword evidence="8" id="KW-1185">Reference proteome</keyword>
<evidence type="ECO:0000256" key="5">
    <source>
        <dbReference type="SAM" id="MobiDB-lite"/>
    </source>
</evidence>